<keyword evidence="2" id="KW-1185">Reference proteome</keyword>
<name>A0ABZ0CPQ8_9BURK</name>
<gene>
    <name evidence="1" type="ORF">RXV79_18835</name>
</gene>
<protein>
    <submittedName>
        <fullName evidence="1">Uncharacterized protein</fullName>
    </submittedName>
</protein>
<reference evidence="1 2" key="1">
    <citation type="submission" date="2023-10" db="EMBL/GenBank/DDBJ databases">
        <title>Bacteria for the degradation of biodegradable plastic PBAT(Polybutylene adipate terephthalate).</title>
        <authorList>
            <person name="Weon H.-Y."/>
            <person name="Yeon J."/>
        </authorList>
    </citation>
    <scope>NUCLEOTIDE SEQUENCE [LARGE SCALE GENOMIC DNA]</scope>
    <source>
        <strain evidence="1 2">SBD 7-3</strain>
    </source>
</reference>
<organism evidence="1 2">
    <name type="scientific">Piscinibacter gummiphilus</name>
    <dbReference type="NCBI Taxonomy" id="946333"/>
    <lineage>
        <taxon>Bacteria</taxon>
        <taxon>Pseudomonadati</taxon>
        <taxon>Pseudomonadota</taxon>
        <taxon>Betaproteobacteria</taxon>
        <taxon>Burkholderiales</taxon>
        <taxon>Sphaerotilaceae</taxon>
        <taxon>Piscinibacter</taxon>
    </lineage>
</organism>
<accession>A0ABZ0CPQ8</accession>
<dbReference type="Proteomes" id="UP001303946">
    <property type="component" value="Chromosome"/>
</dbReference>
<evidence type="ECO:0000313" key="2">
    <source>
        <dbReference type="Proteomes" id="UP001303946"/>
    </source>
</evidence>
<dbReference type="RefSeq" id="WP_316699624.1">
    <property type="nucleotide sequence ID" value="NZ_CP136336.1"/>
</dbReference>
<sequence length="312" mass="34540">MDRIIQGLSERAAELASQPGETRLRDALPSGPALQMIPLVLQRADELGIIATDRLLRRDSRGADTLALALSYAFWAQAMDGCQRAALGVGNRAPFRGGDVAMFLWCLAVARAPADVSLVWGHRLHGLATERGLADDILDDPVAAFMETLLDAFCGTRPLSAEKVHPGPDAFGPLLRAIGTPSWEAELANYCDYRLSRAYEFPSREAPRAKPGSYYFFNRQWFAIVPLELLALKAVHDRHAEAPLSLDVDHPLLRTPCVNLPSVERLISDEVLDAVIRRYETEFGTGWQPFVVLAPNRKHVGGLLRRLFGWLH</sequence>
<evidence type="ECO:0000313" key="1">
    <source>
        <dbReference type="EMBL" id="WOB06970.1"/>
    </source>
</evidence>
<proteinExistence type="predicted"/>
<dbReference type="EMBL" id="CP136336">
    <property type="protein sequence ID" value="WOB06970.1"/>
    <property type="molecule type" value="Genomic_DNA"/>
</dbReference>